<proteinExistence type="predicted"/>
<name>A0A4Y2TA20_ARAVE</name>
<keyword evidence="2" id="KW-1185">Reference proteome</keyword>
<evidence type="ECO:0008006" key="3">
    <source>
        <dbReference type="Google" id="ProtNLM"/>
    </source>
</evidence>
<comment type="caution">
    <text evidence="1">The sequence shown here is derived from an EMBL/GenBank/DDBJ whole genome shotgun (WGS) entry which is preliminary data.</text>
</comment>
<dbReference type="AlphaFoldDB" id="A0A4Y2TA20"/>
<dbReference type="OrthoDB" id="430476at2759"/>
<gene>
    <name evidence="1" type="ORF">AVEN_183666_1</name>
</gene>
<protein>
    <recommendedName>
        <fullName evidence="3">Retrovirus-related Pol polyprotein from transposon TNT 1-94</fullName>
    </recommendedName>
</protein>
<reference evidence="1 2" key="1">
    <citation type="journal article" date="2019" name="Sci. Rep.">
        <title>Orb-weaving spider Araneus ventricosus genome elucidates the spidroin gene catalogue.</title>
        <authorList>
            <person name="Kono N."/>
            <person name="Nakamura H."/>
            <person name="Ohtoshi R."/>
            <person name="Moran D.A.P."/>
            <person name="Shinohara A."/>
            <person name="Yoshida Y."/>
            <person name="Fujiwara M."/>
            <person name="Mori M."/>
            <person name="Tomita M."/>
            <person name="Arakawa K."/>
        </authorList>
    </citation>
    <scope>NUCLEOTIDE SEQUENCE [LARGE SCALE GENOMIC DNA]</scope>
</reference>
<accession>A0A4Y2TA20</accession>
<dbReference type="Proteomes" id="UP000499080">
    <property type="component" value="Unassembled WGS sequence"/>
</dbReference>
<organism evidence="1 2">
    <name type="scientific">Araneus ventricosus</name>
    <name type="common">Orbweaver spider</name>
    <name type="synonym">Epeira ventricosa</name>
    <dbReference type="NCBI Taxonomy" id="182803"/>
    <lineage>
        <taxon>Eukaryota</taxon>
        <taxon>Metazoa</taxon>
        <taxon>Ecdysozoa</taxon>
        <taxon>Arthropoda</taxon>
        <taxon>Chelicerata</taxon>
        <taxon>Arachnida</taxon>
        <taxon>Araneae</taxon>
        <taxon>Araneomorphae</taxon>
        <taxon>Entelegynae</taxon>
        <taxon>Araneoidea</taxon>
        <taxon>Araneidae</taxon>
        <taxon>Araneus</taxon>
    </lineage>
</organism>
<evidence type="ECO:0000313" key="2">
    <source>
        <dbReference type="Proteomes" id="UP000499080"/>
    </source>
</evidence>
<dbReference type="EMBL" id="BGPR01026815">
    <property type="protein sequence ID" value="GBN96820.1"/>
    <property type="molecule type" value="Genomic_DNA"/>
</dbReference>
<evidence type="ECO:0000313" key="1">
    <source>
        <dbReference type="EMBL" id="GBN96820.1"/>
    </source>
</evidence>
<sequence length="135" mass="15080">MSVPFDKSSTCLDHSEKLQEDIPYRKAVGSLMYLAVVSRPDIAYLVGELPRVLDKPCNEYWCLVKKVLNALGAELHRNLRIIASSKLFIRGKNHMGRNQGNKMVVHVSECDVRTGNLTLGGTCEPAEYCDEALKT</sequence>